<evidence type="ECO:0000256" key="7">
    <source>
        <dbReference type="ARBA" id="ARBA00023239"/>
    </source>
</evidence>
<organism evidence="9">
    <name type="scientific">marine metagenome</name>
    <dbReference type="NCBI Taxonomy" id="408172"/>
    <lineage>
        <taxon>unclassified sequences</taxon>
        <taxon>metagenomes</taxon>
        <taxon>ecological metagenomes</taxon>
    </lineage>
</organism>
<evidence type="ECO:0000256" key="1">
    <source>
        <dbReference type="ARBA" id="ARBA00004733"/>
    </source>
</evidence>
<name>A0A381VEF2_9ZZZZ</name>
<dbReference type="PANTHER" id="PTHR43406">
    <property type="entry name" value="TRYPTOPHAN SYNTHASE, ALPHA CHAIN"/>
    <property type="match status" value="1"/>
</dbReference>
<dbReference type="Gene3D" id="3.20.20.70">
    <property type="entry name" value="Aldolase class I"/>
    <property type="match status" value="1"/>
</dbReference>
<dbReference type="InterPro" id="IPR011060">
    <property type="entry name" value="RibuloseP-bd_barrel"/>
</dbReference>
<evidence type="ECO:0000313" key="9">
    <source>
        <dbReference type="EMBL" id="SVA38401.1"/>
    </source>
</evidence>
<keyword evidence="4" id="KW-0028">Amino-acid biosynthesis</keyword>
<dbReference type="EC" id="4.2.1.20" evidence="3"/>
<dbReference type="PANTHER" id="PTHR43406:SF1">
    <property type="entry name" value="TRYPTOPHAN SYNTHASE ALPHA CHAIN, CHLOROPLASTIC"/>
    <property type="match status" value="1"/>
</dbReference>
<evidence type="ECO:0000256" key="5">
    <source>
        <dbReference type="ARBA" id="ARBA00022822"/>
    </source>
</evidence>
<reference evidence="9" key="1">
    <citation type="submission" date="2018-05" db="EMBL/GenBank/DDBJ databases">
        <authorList>
            <person name="Lanie J.A."/>
            <person name="Ng W.-L."/>
            <person name="Kazmierczak K.M."/>
            <person name="Andrzejewski T.M."/>
            <person name="Davidsen T.M."/>
            <person name="Wayne K.J."/>
            <person name="Tettelin H."/>
            <person name="Glass J.I."/>
            <person name="Rusch D."/>
            <person name="Podicherti R."/>
            <person name="Tsui H.-C.T."/>
            <person name="Winkler M.E."/>
        </authorList>
    </citation>
    <scope>NUCLEOTIDE SEQUENCE</scope>
</reference>
<evidence type="ECO:0000256" key="4">
    <source>
        <dbReference type="ARBA" id="ARBA00022605"/>
    </source>
</evidence>
<protein>
    <recommendedName>
        <fullName evidence="3">tryptophan synthase</fullName>
        <ecNumber evidence="3">4.2.1.20</ecNumber>
    </recommendedName>
</protein>
<evidence type="ECO:0000256" key="8">
    <source>
        <dbReference type="ARBA" id="ARBA00049047"/>
    </source>
</evidence>
<evidence type="ECO:0000256" key="6">
    <source>
        <dbReference type="ARBA" id="ARBA00023141"/>
    </source>
</evidence>
<dbReference type="InterPro" id="IPR002028">
    <property type="entry name" value="Trp_synthase_suA"/>
</dbReference>
<dbReference type="GO" id="GO:0005829">
    <property type="term" value="C:cytosol"/>
    <property type="evidence" value="ECO:0007669"/>
    <property type="project" value="TreeGrafter"/>
</dbReference>
<comment type="subunit">
    <text evidence="2">Tetramer of two alpha and two beta chains.</text>
</comment>
<keyword evidence="7" id="KW-0456">Lyase</keyword>
<dbReference type="Pfam" id="PF00290">
    <property type="entry name" value="Trp_syntA"/>
    <property type="match status" value="1"/>
</dbReference>
<dbReference type="GO" id="GO:0004834">
    <property type="term" value="F:tryptophan synthase activity"/>
    <property type="evidence" value="ECO:0007669"/>
    <property type="project" value="UniProtKB-EC"/>
</dbReference>
<proteinExistence type="predicted"/>
<dbReference type="CDD" id="cd04724">
    <property type="entry name" value="Tryptophan_synthase_alpha"/>
    <property type="match status" value="1"/>
</dbReference>
<dbReference type="AlphaFoldDB" id="A0A381VEF2"/>
<comment type="catalytic activity">
    <reaction evidence="8">
        <text>(1S,2R)-1-C-(indol-3-yl)glycerol 3-phosphate + L-serine = D-glyceraldehyde 3-phosphate + L-tryptophan + H2O</text>
        <dbReference type="Rhea" id="RHEA:10532"/>
        <dbReference type="ChEBI" id="CHEBI:15377"/>
        <dbReference type="ChEBI" id="CHEBI:33384"/>
        <dbReference type="ChEBI" id="CHEBI:57912"/>
        <dbReference type="ChEBI" id="CHEBI:58866"/>
        <dbReference type="ChEBI" id="CHEBI:59776"/>
        <dbReference type="EC" id="4.2.1.20"/>
    </reaction>
</comment>
<dbReference type="NCBIfam" id="TIGR00262">
    <property type="entry name" value="trpA"/>
    <property type="match status" value="1"/>
</dbReference>
<accession>A0A381VEF2</accession>
<keyword evidence="6" id="KW-0057">Aromatic amino acid biosynthesis</keyword>
<dbReference type="InterPro" id="IPR013785">
    <property type="entry name" value="Aldolase_TIM"/>
</dbReference>
<gene>
    <name evidence="9" type="ORF">METZ01_LOCUS91255</name>
</gene>
<evidence type="ECO:0000256" key="3">
    <source>
        <dbReference type="ARBA" id="ARBA00012043"/>
    </source>
</evidence>
<evidence type="ECO:0000256" key="2">
    <source>
        <dbReference type="ARBA" id="ARBA00011270"/>
    </source>
</evidence>
<dbReference type="SUPFAM" id="SSF51366">
    <property type="entry name" value="Ribulose-phoshate binding barrel"/>
    <property type="match status" value="1"/>
</dbReference>
<sequence length="216" mass="24048">MPFSDPMADGPTIQLSSNRAIAEGTTLEEIFFICNQVRKKNTTTPIILMGYYNLIYHYGISNFVKKCKQSKVDGLIIVDLQPEEDPDLMVELIKNDIDLIRLVTPTTNIDRLKTILSNASGFLYYVTITGITGQKSADMDELKKSISEIRKYTSLPIVAGFGIKNKNHVKEICKVADGAVVGSSIVKIIEENINDTNKMMSIIDNFSKDLKSGTFL</sequence>
<dbReference type="EMBL" id="UINC01008537">
    <property type="protein sequence ID" value="SVA38401.1"/>
    <property type="molecule type" value="Genomic_DNA"/>
</dbReference>
<dbReference type="UniPathway" id="UPA00035">
    <property type="reaction ID" value="UER00044"/>
</dbReference>
<comment type="pathway">
    <text evidence="1">Amino-acid biosynthesis; L-tryptophan biosynthesis; L-tryptophan from chorismate: step 5/5.</text>
</comment>
<keyword evidence="5" id="KW-0822">Tryptophan biosynthesis</keyword>